<gene>
    <name evidence="1" type="ORF">IRJ41_023383</name>
</gene>
<sequence>MELERHTVFLGSPAVLVMYAAGTGTKKSVPRLMQRERNKDLSVALASGPAHPPRPLLCHALLLSTRARSLSFFQPDRQLVCANYGNTTRITAGTSAGPLANILLPPPPLDAFMEDVRIGGGRAQKAVRHFDMEIYQRVFGCVTMASPLELLWHYHTLTLQEARSLKPARLDRFALIVPDELLHFLANVSPSAIGKERNEGKSLPPWRCHFHTLRLAACQQTGHSKEVEWTSQKPGAGRPHLTAVYKNGLHYSQGYRAIRITAPLIIRFFSLLFDINLYDMLGEGALGQWKPSPPLGSALFTGCWWKDVDEG</sequence>
<evidence type="ECO:0000313" key="2">
    <source>
        <dbReference type="Proteomes" id="UP001059041"/>
    </source>
</evidence>
<comment type="caution">
    <text evidence="1">The sequence shown here is derived from an EMBL/GenBank/DDBJ whole genome shotgun (WGS) entry which is preliminary data.</text>
</comment>
<accession>A0A9W7TG70</accession>
<organism evidence="1 2">
    <name type="scientific">Triplophysa rosa</name>
    <name type="common">Cave loach</name>
    <dbReference type="NCBI Taxonomy" id="992332"/>
    <lineage>
        <taxon>Eukaryota</taxon>
        <taxon>Metazoa</taxon>
        <taxon>Chordata</taxon>
        <taxon>Craniata</taxon>
        <taxon>Vertebrata</taxon>
        <taxon>Euteleostomi</taxon>
        <taxon>Actinopterygii</taxon>
        <taxon>Neopterygii</taxon>
        <taxon>Teleostei</taxon>
        <taxon>Ostariophysi</taxon>
        <taxon>Cypriniformes</taxon>
        <taxon>Nemacheilidae</taxon>
        <taxon>Triplophysa</taxon>
    </lineage>
</organism>
<dbReference type="EMBL" id="JAFHDT010000019">
    <property type="protein sequence ID" value="KAI7796334.1"/>
    <property type="molecule type" value="Genomic_DNA"/>
</dbReference>
<evidence type="ECO:0000313" key="1">
    <source>
        <dbReference type="EMBL" id="KAI7796334.1"/>
    </source>
</evidence>
<name>A0A9W7TG70_TRIRA</name>
<dbReference type="Proteomes" id="UP001059041">
    <property type="component" value="Linkage Group LG19"/>
</dbReference>
<proteinExistence type="predicted"/>
<protein>
    <submittedName>
        <fullName evidence="1">Uncharacterized protein</fullName>
    </submittedName>
</protein>
<keyword evidence="2" id="KW-1185">Reference proteome</keyword>
<reference evidence="1" key="1">
    <citation type="submission" date="2021-02" db="EMBL/GenBank/DDBJ databases">
        <title>Comparative genomics reveals that relaxation of natural selection precedes convergent phenotypic evolution of cavefish.</title>
        <authorList>
            <person name="Peng Z."/>
        </authorList>
    </citation>
    <scope>NUCLEOTIDE SEQUENCE</scope>
    <source>
        <tissue evidence="1">Muscle</tissue>
    </source>
</reference>
<dbReference type="AlphaFoldDB" id="A0A9W7TG70"/>